<feature type="domain" description="Carrier" evidence="8">
    <location>
        <begin position="3024"/>
        <end position="3099"/>
    </location>
</feature>
<accession>A0ABS5ATY7</accession>
<dbReference type="Gene3D" id="3.40.50.980">
    <property type="match status" value="2"/>
</dbReference>
<dbReference type="Gene3D" id="1.10.1200.10">
    <property type="entry name" value="ACP-like"/>
    <property type="match status" value="3"/>
</dbReference>
<dbReference type="SUPFAM" id="SSF52777">
    <property type="entry name" value="CoA-dependent acyltransferases"/>
    <property type="match status" value="6"/>
</dbReference>
<dbReference type="InterPro" id="IPR013217">
    <property type="entry name" value="Methyltransf_12"/>
</dbReference>
<organism evidence="9 10">
    <name type="scientific">Crossiella equi</name>
    <dbReference type="NCBI Taxonomy" id="130796"/>
    <lineage>
        <taxon>Bacteria</taxon>
        <taxon>Bacillati</taxon>
        <taxon>Actinomycetota</taxon>
        <taxon>Actinomycetes</taxon>
        <taxon>Pseudonocardiales</taxon>
        <taxon>Pseudonocardiaceae</taxon>
        <taxon>Crossiella</taxon>
    </lineage>
</organism>
<dbReference type="CDD" id="cd02440">
    <property type="entry name" value="AdoMet_MTases"/>
    <property type="match status" value="1"/>
</dbReference>
<dbReference type="InterPro" id="IPR001242">
    <property type="entry name" value="Condensation_dom"/>
</dbReference>
<dbReference type="CDD" id="cd05931">
    <property type="entry name" value="FAAL"/>
    <property type="match status" value="1"/>
</dbReference>
<feature type="domain" description="Carrier" evidence="8">
    <location>
        <begin position="566"/>
        <end position="641"/>
    </location>
</feature>
<dbReference type="SMART" id="SM00823">
    <property type="entry name" value="PKS_PP"/>
    <property type="match status" value="4"/>
</dbReference>
<dbReference type="InterPro" id="IPR036736">
    <property type="entry name" value="ACP-like_sf"/>
</dbReference>
<dbReference type="NCBIfam" id="NF003417">
    <property type="entry name" value="PRK04813.1"/>
    <property type="match status" value="6"/>
</dbReference>
<dbReference type="Proteomes" id="UP001519363">
    <property type="component" value="Unassembled WGS sequence"/>
</dbReference>
<gene>
    <name evidence="9" type="ORF">JOF53_008581</name>
</gene>
<dbReference type="Pfam" id="PF00668">
    <property type="entry name" value="Condensation"/>
    <property type="match status" value="3"/>
</dbReference>
<evidence type="ECO:0000313" key="9">
    <source>
        <dbReference type="EMBL" id="MBP2479709.1"/>
    </source>
</evidence>
<evidence type="ECO:0000259" key="8">
    <source>
        <dbReference type="PROSITE" id="PS50075"/>
    </source>
</evidence>
<keyword evidence="4" id="KW-0677">Repeat</keyword>
<keyword evidence="5" id="KW-0276">Fatty acid metabolism</keyword>
<dbReference type="InterPro" id="IPR020806">
    <property type="entry name" value="PKS_PP-bd"/>
</dbReference>
<dbReference type="Gene3D" id="3.30.559.10">
    <property type="entry name" value="Chloramphenicol acetyltransferase-like domain"/>
    <property type="match status" value="3"/>
</dbReference>
<sequence length="4161" mass="450117">MTSTRLATFVDLLRRNRDHDQHRVAITFVDPVAATRRNMSTGEWDLRSRTVAAHLSPGSRVLVVLPAGLDFFVALGGAFGAGCCAVPVEPPVDETAVRHVLDLADDAEAEAVLTDAATAELLARHGKATPRLLVVDALDPGPPEAELPVVAADDLALLLYTSGSTGRPKGVQVRHSTLMAWLDVLHTGIALPDGSTVVTWIPVHHVLGLNMVLLASALGGEAVLLAPDQVVGDPAAWLREISRARTPVFSGAPPFAYQHCVDLVPEQERAGLDLSRWEVALVGSERISPRVLASFTEAYLRHGFTGSAFFPSYGTTETMMVTAHRGPALPLRLTLDATRLERGEVVPSAGGESRATALVGVGAACPGVDVRVVDPETGLPRGTGEIGELWVAGPVVSPGYWHRAEETEQVFHARLADGTGPFLRTGDLAFEHGGEFVICGRLSELIIVRGRNLVAQDVEATVRFADPLLTAGPVAAFPVTGEDADRLVVVATVDPDAVTDPAELGTAIRRAVATAHGVELSELLLVAEGVPTTVTGKVRRAACRQAYLDGELRALAGRTGPGVHRAPRSEAERRLCALFADVLGVDDVGLDDDFFVLGGHSLLAMRLIGRMRTEFQAEIGIRDLFAASTAAELAELLTEARPARLALTARERPEVVPLSYAQQRQWFLHQLSEVPYTYNNPMAFRLSGRLDRSALRLALRDVVTRHESLRTVFVETDGVPVQQVVSAEVSLTELAAAEEEVAAACRYEFDLAAEIPVRAWLFEVGPEEHVLLVVVHHIAADGWSLGPLARDLRRAYAARRSGAVPEWAPLPVQYADYTLWQRELLGGEHDEHSVFARQREYWVHQLTGLPEVLDLPSDRPRPPVASHRGAELAVRVDADLHRRLAGLARGSGVSLFMVLQAGLAALLSRLGAGEDVPIGSPIAGRTDQALDELVGFFVNTLVLRTDVSGNPTFTELLTQVRQTTLAAYENQDIPFEYLVEALKPARSLAHHPLFQVMLTLQNIPAADVELAGLRTEFEPVSTGTAKFDLWFTLTEQFTEDGEPAGLSGVVEFATDLFDQTSVAGLFDRWVRLLAAAVADPARAVRGIDLLTSAERRRLLPVVVDGPEVRLTLPELFEERVRVRPDAVAVSDGALVLTYAELNAWANRLARVLVAREVRTGTVVALALPRGVHQVVAILAVLKAGAAYLPLELAYPPARVEAMVADAQPVLVVDEELVTTAAGDGSDLDLVRSPDDPAYVIYTSGSTGRPKGVVVPHRNVVRLFEGTRRWFGFSHEDVWTLFHSYAFDFSVWELWGALLHGGRLVVVPYEISRSPRRFLELLAEDRVTVLNQTPSAFYQLAQVEDVADLALRVVVFGGEALDVTRLREWRQRYPQGPALVNMYGITETTVHVTYAEPREHSAGVVGRALPDLQVYVLDDGLQPVPVGVVGEIYVGGAGLALGYLRRPGLTAARFVANPFGGPGSRLYRSGDLGRWSASGSLEHLGRADDQVQVRGFRVEPGEVESVLLEHPEVSQAAVVVRQDRADDTRLIAYAVATARTTVLRKHLQERLPEHMVPSAVVLLESLPLTGNGKLDRAALPVPDGAVPASRGPRGPKEQVLAELFASVLGVSRVGAEDSFFDLGGHSLLATQLIARVRAVLGVDVELRTLFNAPTVAGFAASLGESGTARPELVHTNRPDVVPLSFAQRRLWFLHQFEGMSATYNIPLGLRLRGALDREALRSALRDVVDRHESLRTVFVAPGGVPRQQLVAADIVPVESTARPAELPVLVAAACRYEFDLAAEIPVRAWLFEVGPEEHVLLVVVHHIAADGWSLRPLAHDLGRAYTARRTGRAPDWAELPVGYADYTLWQNELLGDPTSPDSLFTTQRDYWLNALAGLPEQLWLPTDRPRPHTASYRGAHLPVELSADLHRRLAGLARGSGVSLFMVLQAGLAALLSRLGAGEDVPIGSPIAGRTDQALDELVGFFVNTLVLRTDVSGNPTFSELLARVRETVLDAYQHQDIPFEYLVEALNPVRSTAYHPLVQVVLALQNVPAASFELAGLRTEFEPVSTGTAKFDLWFNLTERTGRNGEPAGLSGVVEFATDLFDRSSVAVLFDRWVRLLTAAVADPGQPVGTFDLLTPVERGKLLPVVTEPTTALPTIPALFEEQVRVRPEAVAVSDGALVLTYAELNAQANRLARALLARGAGPGAVVALALPRTAELVLALLAVLKTGAAYLPLDPAYPVSRLRQAVADAQPVLLVTTATLPGFADLPRLEPDEVDESTDSSNLGVGVAEQDPAYVIYTSGSTGRPKGVVVPHRNVVRLFEGTRRWFGFSHEDVWTLFHSYAFDFSVWELWGALLHGGRLVIVPHEISRSPRRFLELLAEERVTVLNQTPSAFYQLAQVADDVDLALRVVVFGGEALDVTRLRDWRERYQNAPALVNMYGITETTVHVTYLELEGEVPGSVGTPLPDLQVYVLDGGLQPVPVGVVGEIYVGGAGLALGYLRRPGLTAARFVANPFGGPGSRLYRSGDLGRWSASGSLEHLGRADDQVQVRGFRVEPGEVESVLLEHPEVSQAAVVARQDRADDTRLIAYAVKDQDTCRDRDELTEHDQVREWEEIYDSLYTTADGKVFGQDFAGWNSSYDGAPIPLAHMREWRDATVGRILSLRPRRVLEIGVGTGLLLSQVAPHCESYWATDLSSAVITALTRQLRHRPELRDRVVLRHQPAHELAGLPEGTFDTVVLNSIIQYFPTADYLTDVIEGALRLLAPGGAVFLGDVRDLRLQRVMATAVHRHRAGPDADPASVRQAVEQALVTEKELLLDPGFFTALPQRLDSIEGVDVQVKRGRHHNELTRYRYDVVVRKTGTEVEQLDGTPVLDWGDHSGGLAALGARLAEHRPDRLRVTGVANHRLAEDLAAGGTAVEAGTDPEEFFELGERHGYWVGATWSAAEATALDFVFVRGGVGAPVGTCLVPSRPASAVANDPGAVRERGGLVKRLREYLRERLPEHMVPSAVVLLESLPLTGNGKLDRTALPAPEVVVSGREPRGPREQVLAELFADVLGVARVGVEDSFFDLGGHSLLATRLIARVRAALGVEVELRTLFDAPTVADLATALDQDAAVRPALTAVARPEVVPLSFAQRRLWFLHQFEGPSATYNIPLGLRLTGAVDREALRLALRDVVARHESLRTVFVESDGVPSQRVVGAEPVLTEVVITVEELPEVLARACRYEFDLAAEIPVRAWLFEIGPEEHVLLVVVHHIAADGWSLGPLARDLGQGYVARCSGWAPEWTPLPVQYIDYTLWQHRLLGDRSDVDALLNTQLRYWTRALAGLPEQLVLPTDRPRPAAASHLGGQVDLQFGPMLHEKLLGLARDAGASLFMVLQAGLAALLSKLGAGEDVPIGSPIAGRTDQALDELVGFFVNTLVLRTDVSGNPTFTELLAQVRETVLDAYQHQDIPFEYLVEALSPARSLAHHPLFQVMLALQNTPKSDLELPGVVVSPVATPSTAAKFDLTFILHERRGPGGEPRGLEGYVEYAAELFDPATVERIVTRWARLLDAVAAAPDQLVNRVDVLDRDERDRLVATQSRETDPTPVTELFEARVRAHPDAAAVVQDDVVVTYAELNARANQLARVLARHGAGPGALVALALPRTPDLLVAILAVLKSGAAYVPLDPSYPEARVRATVEDSRPLLVLTTSDHSTPGGAPSLALDSPATQARLARAEDSDLGLTLPPGQPAYVIHTSGSTGRPKGVVISGGALSSFVCSMREHVPLGPGDRLPWITTVAFDMAVPEIYLPVLSGATTILVTREVVTDPPALADLLVSTGATHFQATPSLWQALVTTRPESLRGLRMLVGGEALPAELAATMRSLGCGVTNFYGPTETTVWSTAEVLDGSRPVPPIGRPIANARAHVLDTGLQPVPAEVAGELYLGGDGLALGYLGRAAHTAERFVADPFGPPGGRLYRTGDLVRWLPDGRLEFLGRADNQVKVRGFRIELGEIEAVLAAHRDVTQAVAVVREDRPGDSRLVAYVVPVPGAAVGAEVLLAHVRAALPEYMVPATAVVLSELPLTPNGKVDRAALPAPEYRAGTGRAPETPAEKALCELFAEVLGLESVSADDNFFELGGHSLLATRLVSRVRAVLGQELSVRALFECPTAGRAARRLGAPRRQRPQLVGRKGSEEIS</sequence>
<dbReference type="PROSITE" id="PS00012">
    <property type="entry name" value="PHOSPHOPANTETHEINE"/>
    <property type="match status" value="3"/>
</dbReference>
<evidence type="ECO:0000256" key="7">
    <source>
        <dbReference type="SAM" id="MobiDB-lite"/>
    </source>
</evidence>
<dbReference type="SUPFAM" id="SSF47336">
    <property type="entry name" value="ACP-like"/>
    <property type="match status" value="4"/>
</dbReference>
<dbReference type="Gene3D" id="3.40.50.1820">
    <property type="entry name" value="alpha/beta hydrolase"/>
    <property type="match status" value="1"/>
</dbReference>
<dbReference type="SUPFAM" id="SSF56801">
    <property type="entry name" value="Acetyl-CoA synthetase-like"/>
    <property type="match status" value="4"/>
</dbReference>
<dbReference type="Gene3D" id="3.40.50.12780">
    <property type="entry name" value="N-terminal domain of ligase-like"/>
    <property type="match status" value="3"/>
</dbReference>
<evidence type="ECO:0000256" key="4">
    <source>
        <dbReference type="ARBA" id="ARBA00022737"/>
    </source>
</evidence>
<evidence type="ECO:0000256" key="1">
    <source>
        <dbReference type="ARBA" id="ARBA00001957"/>
    </source>
</evidence>
<name>A0ABS5ATY7_9PSEU</name>
<dbReference type="InterPro" id="IPR006162">
    <property type="entry name" value="Ppantetheine_attach_site"/>
</dbReference>
<evidence type="ECO:0000256" key="6">
    <source>
        <dbReference type="ARBA" id="ARBA00023098"/>
    </source>
</evidence>
<feature type="domain" description="Carrier" evidence="8">
    <location>
        <begin position="4070"/>
        <end position="4145"/>
    </location>
</feature>
<dbReference type="PROSITE" id="PS50075">
    <property type="entry name" value="CARRIER"/>
    <property type="match status" value="4"/>
</dbReference>
<proteinExistence type="predicted"/>
<dbReference type="InterPro" id="IPR009081">
    <property type="entry name" value="PP-bd_ACP"/>
</dbReference>
<dbReference type="CDD" id="cd12116">
    <property type="entry name" value="A_NRPS_Ta1_like"/>
    <property type="match status" value="1"/>
</dbReference>
<keyword evidence="6" id="KW-0443">Lipid metabolism</keyword>
<dbReference type="Pfam" id="PF00550">
    <property type="entry name" value="PP-binding"/>
    <property type="match status" value="4"/>
</dbReference>
<comment type="caution">
    <text evidence="9">The sequence shown here is derived from an EMBL/GenBank/DDBJ whole genome shotgun (WGS) entry which is preliminary data.</text>
</comment>
<evidence type="ECO:0000256" key="5">
    <source>
        <dbReference type="ARBA" id="ARBA00022832"/>
    </source>
</evidence>
<dbReference type="InterPro" id="IPR023213">
    <property type="entry name" value="CAT-like_dom_sf"/>
</dbReference>
<dbReference type="PROSITE" id="PS00455">
    <property type="entry name" value="AMP_BINDING"/>
    <property type="match status" value="4"/>
</dbReference>
<dbReference type="Pfam" id="PF00501">
    <property type="entry name" value="AMP-binding"/>
    <property type="match status" value="4"/>
</dbReference>
<feature type="domain" description="Carrier" evidence="8">
    <location>
        <begin position="1590"/>
        <end position="1665"/>
    </location>
</feature>
<dbReference type="InterPro" id="IPR040097">
    <property type="entry name" value="FAAL/FAAC"/>
</dbReference>
<dbReference type="Pfam" id="PF08242">
    <property type="entry name" value="Methyltransf_12"/>
    <property type="match status" value="1"/>
</dbReference>
<dbReference type="PANTHER" id="PTHR45527">
    <property type="entry name" value="NONRIBOSOMAL PEPTIDE SYNTHETASE"/>
    <property type="match status" value="1"/>
</dbReference>
<dbReference type="Gene3D" id="2.30.38.10">
    <property type="entry name" value="Luciferase, Domain 3"/>
    <property type="match status" value="1"/>
</dbReference>
<dbReference type="InterPro" id="IPR045851">
    <property type="entry name" value="AMP-bd_C_sf"/>
</dbReference>
<dbReference type="InterPro" id="IPR020845">
    <property type="entry name" value="AMP-binding_CS"/>
</dbReference>
<evidence type="ECO:0000313" key="10">
    <source>
        <dbReference type="Proteomes" id="UP001519363"/>
    </source>
</evidence>
<dbReference type="RefSeq" id="WP_086786178.1">
    <property type="nucleotide sequence ID" value="NZ_JAGIOO010000001.1"/>
</dbReference>
<dbReference type="SUPFAM" id="SSF53335">
    <property type="entry name" value="S-adenosyl-L-methionine-dependent methyltransferases"/>
    <property type="match status" value="1"/>
</dbReference>
<dbReference type="InterPro" id="IPR042099">
    <property type="entry name" value="ANL_N_sf"/>
</dbReference>
<dbReference type="NCBIfam" id="TIGR01733">
    <property type="entry name" value="AA-adenyl-dom"/>
    <property type="match status" value="3"/>
</dbReference>
<dbReference type="InterPro" id="IPR029058">
    <property type="entry name" value="AB_hydrolase_fold"/>
</dbReference>
<dbReference type="PANTHER" id="PTHR45527:SF14">
    <property type="entry name" value="PLIPASTATIN SYNTHASE SUBUNIT B"/>
    <property type="match status" value="1"/>
</dbReference>
<comment type="cofactor">
    <cofactor evidence="1">
        <name>pantetheine 4'-phosphate</name>
        <dbReference type="ChEBI" id="CHEBI:47942"/>
    </cofactor>
</comment>
<feature type="region of interest" description="Disordered" evidence="7">
    <location>
        <begin position="4140"/>
        <end position="4161"/>
    </location>
</feature>
<keyword evidence="2" id="KW-0596">Phosphopantetheine</keyword>
<dbReference type="Pfam" id="PF13193">
    <property type="entry name" value="AMP-binding_C"/>
    <property type="match status" value="4"/>
</dbReference>
<dbReference type="InterPro" id="IPR029063">
    <property type="entry name" value="SAM-dependent_MTases_sf"/>
</dbReference>
<evidence type="ECO:0000256" key="3">
    <source>
        <dbReference type="ARBA" id="ARBA00022553"/>
    </source>
</evidence>
<dbReference type="EMBL" id="JAGIOO010000001">
    <property type="protein sequence ID" value="MBP2479709.1"/>
    <property type="molecule type" value="Genomic_DNA"/>
</dbReference>
<dbReference type="CDD" id="cd17643">
    <property type="entry name" value="A_NRPS_Cytc1-like"/>
    <property type="match status" value="2"/>
</dbReference>
<dbReference type="InterPro" id="IPR025110">
    <property type="entry name" value="AMP-bd_C"/>
</dbReference>
<keyword evidence="10" id="KW-1185">Reference proteome</keyword>
<dbReference type="Gene3D" id="3.30.300.30">
    <property type="match status" value="5"/>
</dbReference>
<dbReference type="Gene3D" id="3.40.50.150">
    <property type="entry name" value="Vaccinia Virus protein VP39"/>
    <property type="match status" value="1"/>
</dbReference>
<keyword evidence="3" id="KW-0597">Phosphoprotein</keyword>
<evidence type="ECO:0000256" key="2">
    <source>
        <dbReference type="ARBA" id="ARBA00022450"/>
    </source>
</evidence>
<reference evidence="9 10" key="1">
    <citation type="submission" date="2021-03" db="EMBL/GenBank/DDBJ databases">
        <title>Sequencing the genomes of 1000 actinobacteria strains.</title>
        <authorList>
            <person name="Klenk H.-P."/>
        </authorList>
    </citation>
    <scope>NUCLEOTIDE SEQUENCE [LARGE SCALE GENOMIC DNA]</scope>
    <source>
        <strain evidence="9 10">DSM 44580</strain>
    </source>
</reference>
<protein>
    <submittedName>
        <fullName evidence="9">Amino acid adenylation domain-containing protein</fullName>
    </submittedName>
</protein>
<dbReference type="Gene3D" id="3.30.559.30">
    <property type="entry name" value="Nonribosomal peptide synthetase, condensation domain"/>
    <property type="match status" value="3"/>
</dbReference>
<dbReference type="CDD" id="cd19540">
    <property type="entry name" value="LCL_NRPS-like"/>
    <property type="match status" value="3"/>
</dbReference>
<dbReference type="InterPro" id="IPR010071">
    <property type="entry name" value="AA_adenyl_dom"/>
</dbReference>
<dbReference type="InterPro" id="IPR000873">
    <property type="entry name" value="AMP-dep_synth/lig_dom"/>
</dbReference>